<gene>
    <name evidence="3" type="ORF">Dsin_021448</name>
</gene>
<evidence type="ECO:0000313" key="4">
    <source>
        <dbReference type="Proteomes" id="UP001281410"/>
    </source>
</evidence>
<name>A0AAD9ZZT1_9ROSI</name>
<keyword evidence="4" id="KW-1185">Reference proteome</keyword>
<dbReference type="SUPFAM" id="SSF51735">
    <property type="entry name" value="NAD(P)-binding Rossmann-fold domains"/>
    <property type="match status" value="1"/>
</dbReference>
<accession>A0AAD9ZZT1</accession>
<dbReference type="Pfam" id="PF00106">
    <property type="entry name" value="adh_short"/>
    <property type="match status" value="1"/>
</dbReference>
<dbReference type="EMBL" id="JANJYJ010000007">
    <property type="protein sequence ID" value="KAK3198033.1"/>
    <property type="molecule type" value="Genomic_DNA"/>
</dbReference>
<evidence type="ECO:0000256" key="2">
    <source>
        <dbReference type="ARBA" id="ARBA00023002"/>
    </source>
</evidence>
<dbReference type="InterPro" id="IPR036291">
    <property type="entry name" value="NAD(P)-bd_dom_sf"/>
</dbReference>
<dbReference type="AlphaFoldDB" id="A0AAD9ZZT1"/>
<organism evidence="3 4">
    <name type="scientific">Dipteronia sinensis</name>
    <dbReference type="NCBI Taxonomy" id="43782"/>
    <lineage>
        <taxon>Eukaryota</taxon>
        <taxon>Viridiplantae</taxon>
        <taxon>Streptophyta</taxon>
        <taxon>Embryophyta</taxon>
        <taxon>Tracheophyta</taxon>
        <taxon>Spermatophyta</taxon>
        <taxon>Magnoliopsida</taxon>
        <taxon>eudicotyledons</taxon>
        <taxon>Gunneridae</taxon>
        <taxon>Pentapetalae</taxon>
        <taxon>rosids</taxon>
        <taxon>malvids</taxon>
        <taxon>Sapindales</taxon>
        <taxon>Sapindaceae</taxon>
        <taxon>Hippocastanoideae</taxon>
        <taxon>Acereae</taxon>
        <taxon>Dipteronia</taxon>
    </lineage>
</organism>
<protein>
    <submittedName>
        <fullName evidence="3">Uncharacterized protein</fullName>
    </submittedName>
</protein>
<evidence type="ECO:0000313" key="3">
    <source>
        <dbReference type="EMBL" id="KAK3198033.1"/>
    </source>
</evidence>
<dbReference type="Proteomes" id="UP001281410">
    <property type="component" value="Unassembled WGS sequence"/>
</dbReference>
<evidence type="ECO:0000256" key="1">
    <source>
        <dbReference type="ARBA" id="ARBA00006484"/>
    </source>
</evidence>
<comment type="caution">
    <text evidence="3">The sequence shown here is derived from an EMBL/GenBank/DDBJ whole genome shotgun (WGS) entry which is preliminary data.</text>
</comment>
<dbReference type="PANTHER" id="PTHR48107:SF12">
    <property type="entry name" value="NAD DEPENDENT EPIMERASE_DEHYDRATASE FAMILY PROTEIN, EXPRESSED"/>
    <property type="match status" value="1"/>
</dbReference>
<dbReference type="PRINTS" id="PR00081">
    <property type="entry name" value="GDHRDH"/>
</dbReference>
<dbReference type="InterPro" id="IPR002347">
    <property type="entry name" value="SDR_fam"/>
</dbReference>
<dbReference type="GO" id="GO:0016614">
    <property type="term" value="F:oxidoreductase activity, acting on CH-OH group of donors"/>
    <property type="evidence" value="ECO:0007669"/>
    <property type="project" value="UniProtKB-ARBA"/>
</dbReference>
<keyword evidence="2" id="KW-0560">Oxidoreductase</keyword>
<comment type="similarity">
    <text evidence="1">Belongs to the short-chain dehydrogenases/reductases (SDR) family.</text>
</comment>
<proteinExistence type="inferred from homology"/>
<dbReference type="Gene3D" id="3.40.50.720">
    <property type="entry name" value="NAD(P)-binding Rossmann-like Domain"/>
    <property type="match status" value="1"/>
</dbReference>
<dbReference type="PANTHER" id="PTHR48107">
    <property type="entry name" value="NADPH-DEPENDENT ALDEHYDE REDUCTASE-LIKE PROTEIN, CHLOROPLASTIC-RELATED"/>
    <property type="match status" value="1"/>
</dbReference>
<reference evidence="3" key="1">
    <citation type="journal article" date="2023" name="Plant J.">
        <title>Genome sequences and population genomics provide insights into the demographic history, inbreeding, and mutation load of two 'living fossil' tree species of Dipteronia.</title>
        <authorList>
            <person name="Feng Y."/>
            <person name="Comes H.P."/>
            <person name="Chen J."/>
            <person name="Zhu S."/>
            <person name="Lu R."/>
            <person name="Zhang X."/>
            <person name="Li P."/>
            <person name="Qiu J."/>
            <person name="Olsen K.M."/>
            <person name="Qiu Y."/>
        </authorList>
    </citation>
    <scope>NUCLEOTIDE SEQUENCE</scope>
    <source>
        <strain evidence="3">NBL</strain>
    </source>
</reference>
<sequence>MAGETTKVHKPSSLPLEGRVAIVTGASGGIGKSIASHLQSLGARVAKADLLVSEINTSGTSPQPQEIAVRADISDLDQVKLLFDRTEQEFCSKIHILVNCAGDDGSQVSSFGQYSS</sequence>